<gene>
    <name evidence="8" type="ORF">MFMK1_002258</name>
</gene>
<dbReference type="RefSeq" id="WP_366921841.1">
    <property type="nucleotide sequence ID" value="NZ_CP121694.1"/>
</dbReference>
<keyword evidence="3 6" id="KW-0812">Transmembrane</keyword>
<dbReference type="Pfam" id="PF01292">
    <property type="entry name" value="Ni_hydr_CYTB"/>
    <property type="match status" value="1"/>
</dbReference>
<evidence type="ECO:0000256" key="3">
    <source>
        <dbReference type="ARBA" id="ARBA00022692"/>
    </source>
</evidence>
<protein>
    <submittedName>
        <fullName evidence="8">Cytochrome b/b6 domain-containing protein</fullName>
    </submittedName>
</protein>
<accession>A0AAU0URG7</accession>
<feature type="transmembrane region" description="Helical" evidence="6">
    <location>
        <begin position="251"/>
        <end position="275"/>
    </location>
</feature>
<feature type="transmembrane region" description="Helical" evidence="6">
    <location>
        <begin position="21"/>
        <end position="42"/>
    </location>
</feature>
<evidence type="ECO:0000313" key="8">
    <source>
        <dbReference type="EMBL" id="WRO22429.1"/>
    </source>
</evidence>
<keyword evidence="4 6" id="KW-1133">Transmembrane helix</keyword>
<evidence type="ECO:0000256" key="1">
    <source>
        <dbReference type="ARBA" id="ARBA00004651"/>
    </source>
</evidence>
<dbReference type="Gene3D" id="1.20.950.20">
    <property type="entry name" value="Transmembrane di-heme cytochromes, Chain C"/>
    <property type="match status" value="1"/>
</dbReference>
<sequence length="276" mass="32136">MSTKEIVIPKKIKRWNRHQRYQHLLLALSVIMLVITGFPIKYGSWGWSQVVVDLFGSFHNMFMTHLTFGVIMLISGVYHLIWMVGYFARKGPSWAMVPTFKDVKDAVHHAKFLLGITKEPPRYDRYTYLEKFEYLAVFWGIIVMGGSGLILWFPGMFGWLTTTGLHITRIAHTNEAFVAMLAVVLGHFFSVHFNPHVFPSSKVWINGSISREHMEEEHLLEYEKLLEQYRKDGVPVVKHEHHSRFAKSRKLIIFELVVYVTVVILLMVTFIPLLFV</sequence>
<organism evidence="8 9">
    <name type="scientific">Metallumcola ferriviriculae</name>
    <dbReference type="NCBI Taxonomy" id="3039180"/>
    <lineage>
        <taxon>Bacteria</taxon>
        <taxon>Bacillati</taxon>
        <taxon>Bacillota</taxon>
        <taxon>Clostridia</taxon>
        <taxon>Neomoorellales</taxon>
        <taxon>Desulfitibacteraceae</taxon>
        <taxon>Metallumcola</taxon>
    </lineage>
</organism>
<dbReference type="GO" id="GO:0022904">
    <property type="term" value="P:respiratory electron transport chain"/>
    <property type="evidence" value="ECO:0007669"/>
    <property type="project" value="InterPro"/>
</dbReference>
<dbReference type="KEGG" id="dbc:MFMK1_002258"/>
<dbReference type="InterPro" id="IPR051542">
    <property type="entry name" value="Hydrogenase_cytochrome"/>
</dbReference>
<evidence type="ECO:0000313" key="9">
    <source>
        <dbReference type="Proteomes" id="UP001329915"/>
    </source>
</evidence>
<dbReference type="PANTHER" id="PTHR30485">
    <property type="entry name" value="NI/FE-HYDROGENASE 1 B-TYPE CYTOCHROME SUBUNIT"/>
    <property type="match status" value="1"/>
</dbReference>
<keyword evidence="9" id="KW-1185">Reference proteome</keyword>
<evidence type="ECO:0000256" key="5">
    <source>
        <dbReference type="ARBA" id="ARBA00023136"/>
    </source>
</evidence>
<keyword evidence="2" id="KW-1003">Cell membrane</keyword>
<dbReference type="InterPro" id="IPR016174">
    <property type="entry name" value="Di-haem_cyt_TM"/>
</dbReference>
<dbReference type="GO" id="GO:0009055">
    <property type="term" value="F:electron transfer activity"/>
    <property type="evidence" value="ECO:0007669"/>
    <property type="project" value="InterPro"/>
</dbReference>
<name>A0AAU0URG7_9FIRM</name>
<comment type="subcellular location">
    <subcellularLocation>
        <location evidence="1">Cell membrane</location>
        <topology evidence="1">Multi-pass membrane protein</topology>
    </subcellularLocation>
</comment>
<reference evidence="8 9" key="1">
    <citation type="submission" date="2023-04" db="EMBL/GenBank/DDBJ databases">
        <authorList>
            <person name="Hsu D."/>
        </authorList>
    </citation>
    <scope>NUCLEOTIDE SEQUENCE [LARGE SCALE GENOMIC DNA]</scope>
    <source>
        <strain evidence="8 9">MK1</strain>
    </source>
</reference>
<dbReference type="AlphaFoldDB" id="A0AAU0URG7"/>
<evidence type="ECO:0000259" key="7">
    <source>
        <dbReference type="Pfam" id="PF01292"/>
    </source>
</evidence>
<evidence type="ECO:0000256" key="6">
    <source>
        <dbReference type="SAM" id="Phobius"/>
    </source>
</evidence>
<feature type="domain" description="Cytochrome b561 bacterial/Ni-hydrogenase" evidence="7">
    <location>
        <begin position="14"/>
        <end position="194"/>
    </location>
</feature>
<feature type="transmembrane region" description="Helical" evidence="6">
    <location>
        <begin position="132"/>
        <end position="156"/>
    </location>
</feature>
<dbReference type="GO" id="GO:0020037">
    <property type="term" value="F:heme binding"/>
    <property type="evidence" value="ECO:0007669"/>
    <property type="project" value="TreeGrafter"/>
</dbReference>
<feature type="transmembrane region" description="Helical" evidence="6">
    <location>
        <begin position="62"/>
        <end position="88"/>
    </location>
</feature>
<dbReference type="PANTHER" id="PTHR30485:SF0">
    <property type="entry name" value="NI_FE-HYDROGENASE 1 B-TYPE CYTOCHROME SUBUNIT-RELATED"/>
    <property type="match status" value="1"/>
</dbReference>
<dbReference type="SUPFAM" id="SSF81342">
    <property type="entry name" value="Transmembrane di-heme cytochromes"/>
    <property type="match status" value="1"/>
</dbReference>
<dbReference type="Proteomes" id="UP001329915">
    <property type="component" value="Chromosome"/>
</dbReference>
<dbReference type="InterPro" id="IPR011577">
    <property type="entry name" value="Cyt_b561_bac/Ni-Hgenase"/>
</dbReference>
<evidence type="ECO:0000256" key="2">
    <source>
        <dbReference type="ARBA" id="ARBA00022475"/>
    </source>
</evidence>
<proteinExistence type="predicted"/>
<keyword evidence="5 6" id="KW-0472">Membrane</keyword>
<dbReference type="EMBL" id="CP121694">
    <property type="protein sequence ID" value="WRO22429.1"/>
    <property type="molecule type" value="Genomic_DNA"/>
</dbReference>
<evidence type="ECO:0000256" key="4">
    <source>
        <dbReference type="ARBA" id="ARBA00022989"/>
    </source>
</evidence>
<feature type="transmembrane region" description="Helical" evidence="6">
    <location>
        <begin position="176"/>
        <end position="193"/>
    </location>
</feature>
<dbReference type="GO" id="GO:0005886">
    <property type="term" value="C:plasma membrane"/>
    <property type="evidence" value="ECO:0007669"/>
    <property type="project" value="UniProtKB-SubCell"/>
</dbReference>